<evidence type="ECO:0000313" key="21">
    <source>
        <dbReference type="EMBL" id="EMM71810.1"/>
    </source>
</evidence>
<feature type="domain" description="HTH luxR-type" evidence="18">
    <location>
        <begin position="506"/>
        <end position="571"/>
    </location>
</feature>
<evidence type="ECO:0000256" key="4">
    <source>
        <dbReference type="ARBA" id="ARBA00012438"/>
    </source>
</evidence>
<keyword evidence="13" id="KW-0238">DNA-binding</keyword>
<comment type="catalytic activity">
    <reaction evidence="1">
        <text>ATP + protein L-histidine = ADP + protein N-phospho-L-histidine.</text>
        <dbReference type="EC" id="2.7.13.3"/>
    </reaction>
</comment>
<dbReference type="PROSITE" id="PS50043">
    <property type="entry name" value="HTH_LUXR_2"/>
    <property type="match status" value="1"/>
</dbReference>
<comment type="caution">
    <text evidence="21">The sequence shown here is derived from an EMBL/GenBank/DDBJ whole genome shotgun (WGS) entry which is preliminary data.</text>
</comment>
<dbReference type="Pfam" id="PF00072">
    <property type="entry name" value="Response_reg"/>
    <property type="match status" value="1"/>
</dbReference>
<evidence type="ECO:0000256" key="5">
    <source>
        <dbReference type="ARBA" id="ARBA00017322"/>
    </source>
</evidence>
<dbReference type="InterPro" id="IPR004358">
    <property type="entry name" value="Sig_transdc_His_kin-like_C"/>
</dbReference>
<dbReference type="SUPFAM" id="SSF55874">
    <property type="entry name" value="ATPase domain of HSP90 chaperone/DNA topoisomerase II/histidine kinase"/>
    <property type="match status" value="1"/>
</dbReference>
<evidence type="ECO:0000256" key="13">
    <source>
        <dbReference type="ARBA" id="ARBA00023125"/>
    </source>
</evidence>
<keyword evidence="7" id="KW-0963">Cytoplasm</keyword>
<dbReference type="CDD" id="cd17535">
    <property type="entry name" value="REC_NarL-like"/>
    <property type="match status" value="1"/>
</dbReference>
<dbReference type="SMART" id="SM00387">
    <property type="entry name" value="HATPase_c"/>
    <property type="match status" value="1"/>
</dbReference>
<evidence type="ECO:0000256" key="17">
    <source>
        <dbReference type="PROSITE-ProRule" id="PRU00169"/>
    </source>
</evidence>
<keyword evidence="14" id="KW-0804">Transcription</keyword>
<sequence>MPDLKPKIGKSLFPPVILKSGLSPKFFLNLLKEISPIVAIDDKRTILFANESFRKEFAGNSRNLMGKNLFRIFGLNPTDQEEMESNIKLSKKGMVQNQEFKKQKIYYGYSVFRFGESIGIILKNITENKRLERKIASLHTKLLQSQEEERIRLSRELHDGVGQTILAAKLNFQAYNRNPKVYGAQFDTGLLLIDKASQELRDIYTNLHPSTLREIGLEAAIRVLSSDLFPSMDVEADLDLNLKPDLEPTVANQVFRIVQEIFQNVIKHSQARKIYLKIHVKGRQLFLDAKDNGIGFQEKKARAKSPGFGLENIRRRVEDLNGKFKIESSSGKGTKFIVRIPLEKTKTHSPKNMKPTNTKIFLVDDHAILREGLKMILSGQTGFEICGESGDAEKALDQIGRLNPDLVITDISMPGLSGIDLVKNLRKHYPNIRIIILSRHDNREYVQKLLELGINGYVLKDDAGNDLLRAIEAVHKGETYLSPGITAHFLSGFVGSGKSGEENQDAKKAFSVLSDREREILKLVAEGNSNESIGKILGISPATVKVHRANIMKKLNLHKVADLVMYAIRAGLIES</sequence>
<comment type="subcellular location">
    <subcellularLocation>
        <location evidence="3">Cytoplasm</location>
    </subcellularLocation>
</comment>
<dbReference type="InterPro" id="IPR011006">
    <property type="entry name" value="CheY-like_superfamily"/>
</dbReference>
<dbReference type="GO" id="GO:0003677">
    <property type="term" value="F:DNA binding"/>
    <property type="evidence" value="ECO:0007669"/>
    <property type="project" value="UniProtKB-KW"/>
</dbReference>
<dbReference type="InterPro" id="IPR036890">
    <property type="entry name" value="HATPase_C_sf"/>
</dbReference>
<dbReference type="Pfam" id="PF00196">
    <property type="entry name" value="GerE"/>
    <property type="match status" value="1"/>
</dbReference>
<dbReference type="InterPro" id="IPR058245">
    <property type="entry name" value="NreC/VraR/RcsB-like_REC"/>
</dbReference>
<keyword evidence="6" id="KW-0004">4Fe-4S</keyword>
<dbReference type="SMART" id="SM00421">
    <property type="entry name" value="HTH_LUXR"/>
    <property type="match status" value="1"/>
</dbReference>
<feature type="modified residue" description="4-aspartylphosphate" evidence="17">
    <location>
        <position position="410"/>
    </location>
</feature>
<feature type="domain" description="Response regulatory" evidence="20">
    <location>
        <begin position="359"/>
        <end position="475"/>
    </location>
</feature>
<gene>
    <name evidence="21" type="ORF">LEP1GSC038_3979</name>
</gene>
<dbReference type="GO" id="GO:0016020">
    <property type="term" value="C:membrane"/>
    <property type="evidence" value="ECO:0007669"/>
    <property type="project" value="InterPro"/>
</dbReference>
<dbReference type="CDD" id="cd06170">
    <property type="entry name" value="LuxR_C_like"/>
    <property type="match status" value="1"/>
</dbReference>
<dbReference type="Gene3D" id="1.20.5.1930">
    <property type="match status" value="1"/>
</dbReference>
<dbReference type="PROSITE" id="PS50110">
    <property type="entry name" value="RESPONSE_REGULATORY"/>
    <property type="match status" value="1"/>
</dbReference>
<dbReference type="Gene3D" id="3.30.565.10">
    <property type="entry name" value="Histidine kinase-like ATPase, C-terminal domain"/>
    <property type="match status" value="1"/>
</dbReference>
<dbReference type="InterPro" id="IPR039420">
    <property type="entry name" value="WalR-like"/>
</dbReference>
<evidence type="ECO:0000256" key="15">
    <source>
        <dbReference type="ARBA" id="ARBA00024827"/>
    </source>
</evidence>
<comment type="cofactor">
    <cofactor evidence="2">
        <name>[4Fe-4S] cluster</name>
        <dbReference type="ChEBI" id="CHEBI:49883"/>
    </cofactor>
</comment>
<feature type="domain" description="Histidine kinase" evidence="19">
    <location>
        <begin position="253"/>
        <end position="344"/>
    </location>
</feature>
<evidence type="ECO:0000256" key="2">
    <source>
        <dbReference type="ARBA" id="ARBA00001966"/>
    </source>
</evidence>
<keyword evidence="12" id="KW-0805">Transcription regulation</keyword>
<evidence type="ECO:0000259" key="19">
    <source>
        <dbReference type="PROSITE" id="PS50109"/>
    </source>
</evidence>
<dbReference type="EC" id="2.7.13.3" evidence="4"/>
<dbReference type="Gene3D" id="3.40.50.2300">
    <property type="match status" value="1"/>
</dbReference>
<dbReference type="GO" id="GO:0006355">
    <property type="term" value="P:regulation of DNA-templated transcription"/>
    <property type="evidence" value="ECO:0007669"/>
    <property type="project" value="InterPro"/>
</dbReference>
<dbReference type="Proteomes" id="UP000012101">
    <property type="component" value="Unassembled WGS sequence"/>
</dbReference>
<dbReference type="EMBL" id="AFJM02000044">
    <property type="protein sequence ID" value="EMM71810.1"/>
    <property type="molecule type" value="Genomic_DNA"/>
</dbReference>
<dbReference type="InterPro" id="IPR011712">
    <property type="entry name" value="Sig_transdc_His_kin_sub3_dim/P"/>
</dbReference>
<dbReference type="GO" id="GO:0000155">
    <property type="term" value="F:phosphorelay sensor kinase activity"/>
    <property type="evidence" value="ECO:0007669"/>
    <property type="project" value="InterPro"/>
</dbReference>
<dbReference type="PROSITE" id="PS50109">
    <property type="entry name" value="HIS_KIN"/>
    <property type="match status" value="1"/>
</dbReference>
<reference evidence="21 22" key="1">
    <citation type="submission" date="2013-01" db="EMBL/GenBank/DDBJ databases">
        <authorList>
            <person name="Harkins D.M."/>
            <person name="Durkin A.S."/>
            <person name="Brinkac L.M."/>
            <person name="Haft D.H."/>
            <person name="Selengut J.D."/>
            <person name="Sanka R."/>
            <person name="DePew J."/>
            <person name="Purushe J."/>
            <person name="Hospenthal D.R."/>
            <person name="Murray C.K."/>
            <person name="Pimentel G."/>
            <person name="Wasfy M."/>
            <person name="Vinetz J.M."/>
            <person name="Sutton G.G."/>
            <person name="Nierman W.C."/>
            <person name="Fouts D.E."/>
        </authorList>
    </citation>
    <scope>NUCLEOTIDE SEQUENCE [LARGE SCALE GENOMIC DNA]</scope>
    <source>
        <strain evidence="21 22">2006001855</strain>
    </source>
</reference>
<keyword evidence="11" id="KW-0411">Iron-sulfur</keyword>
<name>M6FH98_9LEPT</name>
<evidence type="ECO:0000259" key="20">
    <source>
        <dbReference type="PROSITE" id="PS50110"/>
    </source>
</evidence>
<keyword evidence="10" id="KW-0408">Iron</keyword>
<dbReference type="PRINTS" id="PR00344">
    <property type="entry name" value="BCTRLSENSOR"/>
</dbReference>
<dbReference type="Pfam" id="PF02518">
    <property type="entry name" value="HATPase_c"/>
    <property type="match status" value="1"/>
</dbReference>
<dbReference type="PANTHER" id="PTHR43214:SF41">
    <property type="entry name" value="NITRATE_NITRITE RESPONSE REGULATOR PROTEIN NARP"/>
    <property type="match status" value="1"/>
</dbReference>
<dbReference type="GO" id="GO:0005737">
    <property type="term" value="C:cytoplasm"/>
    <property type="evidence" value="ECO:0007669"/>
    <property type="project" value="UniProtKB-SubCell"/>
</dbReference>
<proteinExistence type="predicted"/>
<accession>M6FH98</accession>
<dbReference type="InterPro" id="IPR005467">
    <property type="entry name" value="His_kinase_dom"/>
</dbReference>
<organism evidence="21 22">
    <name type="scientific">Leptospira weilii str. 2006001855</name>
    <dbReference type="NCBI Taxonomy" id="996804"/>
    <lineage>
        <taxon>Bacteria</taxon>
        <taxon>Pseudomonadati</taxon>
        <taxon>Spirochaetota</taxon>
        <taxon>Spirochaetia</taxon>
        <taxon>Leptospirales</taxon>
        <taxon>Leptospiraceae</taxon>
        <taxon>Leptospira</taxon>
    </lineage>
</organism>
<dbReference type="SMART" id="SM00448">
    <property type="entry name" value="REC"/>
    <property type="match status" value="1"/>
</dbReference>
<dbReference type="PROSITE" id="PS00622">
    <property type="entry name" value="HTH_LUXR_1"/>
    <property type="match status" value="1"/>
</dbReference>
<dbReference type="InterPro" id="IPR000792">
    <property type="entry name" value="Tscrpt_reg_LuxR_C"/>
</dbReference>
<evidence type="ECO:0000256" key="10">
    <source>
        <dbReference type="ARBA" id="ARBA00023004"/>
    </source>
</evidence>
<protein>
    <recommendedName>
        <fullName evidence="5">Oxygen sensor histidine kinase NreB</fullName>
        <ecNumber evidence="4">2.7.13.3</ecNumber>
    </recommendedName>
    <alternativeName>
        <fullName evidence="16">Nitrogen regulation protein B</fullName>
    </alternativeName>
</protein>
<dbReference type="GO" id="GO:0046983">
    <property type="term" value="F:protein dimerization activity"/>
    <property type="evidence" value="ECO:0007669"/>
    <property type="project" value="InterPro"/>
</dbReference>
<evidence type="ECO:0000256" key="1">
    <source>
        <dbReference type="ARBA" id="ARBA00000085"/>
    </source>
</evidence>
<dbReference type="AlphaFoldDB" id="M6FH98"/>
<dbReference type="GO" id="GO:0046872">
    <property type="term" value="F:metal ion binding"/>
    <property type="evidence" value="ECO:0007669"/>
    <property type="project" value="UniProtKB-KW"/>
</dbReference>
<dbReference type="Pfam" id="PF07730">
    <property type="entry name" value="HisKA_3"/>
    <property type="match status" value="1"/>
</dbReference>
<evidence type="ECO:0000256" key="6">
    <source>
        <dbReference type="ARBA" id="ARBA00022485"/>
    </source>
</evidence>
<keyword evidence="8 17" id="KW-0597">Phosphoprotein</keyword>
<dbReference type="PANTHER" id="PTHR43214">
    <property type="entry name" value="TWO-COMPONENT RESPONSE REGULATOR"/>
    <property type="match status" value="1"/>
</dbReference>
<evidence type="ECO:0000256" key="3">
    <source>
        <dbReference type="ARBA" id="ARBA00004496"/>
    </source>
</evidence>
<dbReference type="InterPro" id="IPR003594">
    <property type="entry name" value="HATPase_dom"/>
</dbReference>
<dbReference type="SUPFAM" id="SSF46894">
    <property type="entry name" value="C-terminal effector domain of the bipartite response regulators"/>
    <property type="match status" value="1"/>
</dbReference>
<dbReference type="Gene3D" id="3.30.450.20">
    <property type="entry name" value="PAS domain"/>
    <property type="match status" value="1"/>
</dbReference>
<evidence type="ECO:0000259" key="18">
    <source>
        <dbReference type="PROSITE" id="PS50043"/>
    </source>
</evidence>
<dbReference type="SUPFAM" id="SSF52172">
    <property type="entry name" value="CheY-like"/>
    <property type="match status" value="1"/>
</dbReference>
<evidence type="ECO:0000256" key="12">
    <source>
        <dbReference type="ARBA" id="ARBA00023015"/>
    </source>
</evidence>
<comment type="function">
    <text evidence="15">Member of the two-component regulatory system NreB/NreC involved in the control of dissimilatory nitrate/nitrite reduction in response to oxygen. NreB functions as a direct oxygen sensor histidine kinase which is autophosphorylated, in the absence of oxygen, probably at the conserved histidine residue, and transfers its phosphate group probably to a conserved aspartate residue of NreC. NreB/NreC activates the expression of the nitrate (narGHJI) and nitrite (nir) reductase operons, as well as the putative nitrate transporter gene narT.</text>
</comment>
<dbReference type="GO" id="GO:0051539">
    <property type="term" value="F:4 iron, 4 sulfur cluster binding"/>
    <property type="evidence" value="ECO:0007669"/>
    <property type="project" value="UniProtKB-KW"/>
</dbReference>
<evidence type="ECO:0000256" key="8">
    <source>
        <dbReference type="ARBA" id="ARBA00022553"/>
    </source>
</evidence>
<evidence type="ECO:0000256" key="7">
    <source>
        <dbReference type="ARBA" id="ARBA00022490"/>
    </source>
</evidence>
<dbReference type="CDD" id="cd16917">
    <property type="entry name" value="HATPase_UhpB-NarQ-NarX-like"/>
    <property type="match status" value="1"/>
</dbReference>
<dbReference type="InterPro" id="IPR016032">
    <property type="entry name" value="Sig_transdc_resp-reg_C-effctor"/>
</dbReference>
<dbReference type="PRINTS" id="PR00038">
    <property type="entry name" value="HTHLUXR"/>
</dbReference>
<evidence type="ECO:0000256" key="14">
    <source>
        <dbReference type="ARBA" id="ARBA00023163"/>
    </source>
</evidence>
<evidence type="ECO:0000256" key="16">
    <source>
        <dbReference type="ARBA" id="ARBA00030800"/>
    </source>
</evidence>
<evidence type="ECO:0000256" key="9">
    <source>
        <dbReference type="ARBA" id="ARBA00022723"/>
    </source>
</evidence>
<evidence type="ECO:0000313" key="22">
    <source>
        <dbReference type="Proteomes" id="UP000012101"/>
    </source>
</evidence>
<keyword evidence="9" id="KW-0479">Metal-binding</keyword>
<evidence type="ECO:0000256" key="11">
    <source>
        <dbReference type="ARBA" id="ARBA00023014"/>
    </source>
</evidence>
<dbReference type="InterPro" id="IPR001789">
    <property type="entry name" value="Sig_transdc_resp-reg_receiver"/>
</dbReference>